<sequence length="338" mass="38439">MRVLWPDLRPARDFPKSFDEAIMRQIDDTMANFLEFDRYLAHIKKRNITFNDRAMGAFQLVMQSQRNVSTDRKVSGIESDSSITQRSARTQYQHGPSAEGTSSSASASRTSDTASAAISASDTLSAGGISAAADSDIPFRRTKDKQLVNDPLLLFLQALTVHLPDMRCEWSSIRSPFMKASFGNNTMTARIDGCLVGTDTDDIFAIAELKPKVRNRNAWPELLWQEAAEMVPWILHDEEQPRETPIERRMLVSQDNHEIWLTLAQYDKEYAQYLKQEPPTPTRQDPGPSQRPLHFMRMREYGPWKIQGAINMRDSAKILVRWAFEATDVIDSSKPRDA</sequence>
<evidence type="ECO:0000313" key="2">
    <source>
        <dbReference type="EMBL" id="CAG8895156.1"/>
    </source>
</evidence>
<keyword evidence="3" id="KW-1185">Reference proteome</keyword>
<accession>A0A9W4K9Q6</accession>
<evidence type="ECO:0000256" key="1">
    <source>
        <dbReference type="SAM" id="MobiDB-lite"/>
    </source>
</evidence>
<reference evidence="2" key="1">
    <citation type="submission" date="2021-07" db="EMBL/GenBank/DDBJ databases">
        <authorList>
            <person name="Branca A.L. A."/>
        </authorList>
    </citation>
    <scope>NUCLEOTIDE SEQUENCE</scope>
</reference>
<gene>
    <name evidence="2" type="ORF">PEGY_LOCUS4077</name>
</gene>
<dbReference type="Proteomes" id="UP001154252">
    <property type="component" value="Unassembled WGS sequence"/>
</dbReference>
<proteinExistence type="predicted"/>
<name>A0A9W4K9Q6_9EURO</name>
<dbReference type="EMBL" id="CAJVRC010000851">
    <property type="protein sequence ID" value="CAG8895156.1"/>
    <property type="molecule type" value="Genomic_DNA"/>
</dbReference>
<organism evidence="2 3">
    <name type="scientific">Penicillium egyptiacum</name>
    <dbReference type="NCBI Taxonomy" id="1303716"/>
    <lineage>
        <taxon>Eukaryota</taxon>
        <taxon>Fungi</taxon>
        <taxon>Dikarya</taxon>
        <taxon>Ascomycota</taxon>
        <taxon>Pezizomycotina</taxon>
        <taxon>Eurotiomycetes</taxon>
        <taxon>Eurotiomycetidae</taxon>
        <taxon>Eurotiales</taxon>
        <taxon>Aspergillaceae</taxon>
        <taxon>Penicillium</taxon>
    </lineage>
</organism>
<dbReference type="AlphaFoldDB" id="A0A9W4K9Q6"/>
<comment type="caution">
    <text evidence="2">The sequence shown here is derived from an EMBL/GenBank/DDBJ whole genome shotgun (WGS) entry which is preliminary data.</text>
</comment>
<protein>
    <submittedName>
        <fullName evidence="2">Uncharacterized protein</fullName>
    </submittedName>
</protein>
<feature type="compositionally biased region" description="Polar residues" evidence="1">
    <location>
        <begin position="78"/>
        <end position="94"/>
    </location>
</feature>
<evidence type="ECO:0000313" key="3">
    <source>
        <dbReference type="Proteomes" id="UP001154252"/>
    </source>
</evidence>
<feature type="region of interest" description="Disordered" evidence="1">
    <location>
        <begin position="69"/>
        <end position="110"/>
    </location>
</feature>
<dbReference type="OrthoDB" id="3508621at2759"/>
<feature type="compositionally biased region" description="Low complexity" evidence="1">
    <location>
        <begin position="97"/>
        <end position="110"/>
    </location>
</feature>